<organism evidence="1 2">
    <name type="scientific">Halocaridina rubra</name>
    <name type="common">Hawaiian red shrimp</name>
    <dbReference type="NCBI Taxonomy" id="373956"/>
    <lineage>
        <taxon>Eukaryota</taxon>
        <taxon>Metazoa</taxon>
        <taxon>Ecdysozoa</taxon>
        <taxon>Arthropoda</taxon>
        <taxon>Crustacea</taxon>
        <taxon>Multicrustacea</taxon>
        <taxon>Malacostraca</taxon>
        <taxon>Eumalacostraca</taxon>
        <taxon>Eucarida</taxon>
        <taxon>Decapoda</taxon>
        <taxon>Pleocyemata</taxon>
        <taxon>Caridea</taxon>
        <taxon>Atyoidea</taxon>
        <taxon>Atyidae</taxon>
        <taxon>Halocaridina</taxon>
    </lineage>
</organism>
<accession>A0AAN8XL34</accession>
<sequence>MDFSDSSSSNVENRQNVKILECSPPGIYPIYTCWKPESLEDFCKGKFPEERLTHISRVLHFEDYKEVFDRSSIIPHQIRAETHTSLPDGYKGSWFGSTGKESVHNWYGNVSCGRNFQDFLNKFDLKYYFIEIVEFKTLSAPRFLLTTQKVPPEVDVTEYDPRQSGGPWYQDSNGQNFYTITGPRKDNGACPYELEFFLVLSNEEYKILYSMCEVKAVNHSNANSKGYRNCKKYRSGPRWDTCPSPWSIQDCQQQLENLRAEMMQAAGSSMK</sequence>
<evidence type="ECO:0000313" key="1">
    <source>
        <dbReference type="EMBL" id="KAK7083613.1"/>
    </source>
</evidence>
<proteinExistence type="predicted"/>
<keyword evidence="2" id="KW-1185">Reference proteome</keyword>
<dbReference type="Proteomes" id="UP001381693">
    <property type="component" value="Unassembled WGS sequence"/>
</dbReference>
<evidence type="ECO:0000313" key="2">
    <source>
        <dbReference type="Proteomes" id="UP001381693"/>
    </source>
</evidence>
<gene>
    <name evidence="1" type="ORF">SK128_005101</name>
</gene>
<comment type="caution">
    <text evidence="1">The sequence shown here is derived from an EMBL/GenBank/DDBJ whole genome shotgun (WGS) entry which is preliminary data.</text>
</comment>
<protein>
    <submittedName>
        <fullName evidence="1">Uncharacterized protein</fullName>
    </submittedName>
</protein>
<name>A0AAN8XL34_HALRR</name>
<dbReference type="EMBL" id="JAXCGZ010002746">
    <property type="protein sequence ID" value="KAK7083613.1"/>
    <property type="molecule type" value="Genomic_DNA"/>
</dbReference>
<dbReference type="AlphaFoldDB" id="A0AAN8XL34"/>
<reference evidence="1 2" key="1">
    <citation type="submission" date="2023-11" db="EMBL/GenBank/DDBJ databases">
        <title>Halocaridina rubra genome assembly.</title>
        <authorList>
            <person name="Smith C."/>
        </authorList>
    </citation>
    <scope>NUCLEOTIDE SEQUENCE [LARGE SCALE GENOMIC DNA]</scope>
    <source>
        <strain evidence="1">EP-1</strain>
        <tissue evidence="1">Whole</tissue>
    </source>
</reference>